<evidence type="ECO:0000313" key="2">
    <source>
        <dbReference type="EMBL" id="OVZ74892.1"/>
    </source>
</evidence>
<reference evidence="1 3" key="1">
    <citation type="submission" date="2015-03" db="EMBL/GenBank/DDBJ databases">
        <authorList>
            <person name="Murphy D."/>
        </authorList>
    </citation>
    <scope>NUCLEOTIDE SEQUENCE [LARGE SCALE GENOMIC DNA]</scope>
    <source>
        <strain evidence="1 3">FCF326</strain>
    </source>
</reference>
<accession>A0A0T9KMK7</accession>
<keyword evidence="2" id="KW-0238">DNA-binding</keyword>
<sequence length="52" mass="6311">MYFKENIKPKVVKNERILLPVKNAWDSFFLSSPHVSDDFLRERAEQPQYERN</sequence>
<evidence type="ECO:0000313" key="1">
    <source>
        <dbReference type="EMBL" id="CNE12594.1"/>
    </source>
</evidence>
<dbReference type="RefSeq" id="WP_050118288.1">
    <property type="nucleotide sequence ID" value="NZ_CAWMAB010000001.1"/>
</dbReference>
<dbReference type="EMBL" id="NHOG01000046">
    <property type="protein sequence ID" value="OVZ74892.1"/>
    <property type="molecule type" value="Genomic_DNA"/>
</dbReference>
<dbReference type="Proteomes" id="UP000045824">
    <property type="component" value="Unassembled WGS sequence"/>
</dbReference>
<dbReference type="EMBL" id="CPYI01000001">
    <property type="protein sequence ID" value="CNE12594.1"/>
    <property type="molecule type" value="Genomic_DNA"/>
</dbReference>
<evidence type="ECO:0000313" key="4">
    <source>
        <dbReference type="Proteomes" id="UP000195840"/>
    </source>
</evidence>
<evidence type="ECO:0000313" key="3">
    <source>
        <dbReference type="Proteomes" id="UP000045824"/>
    </source>
</evidence>
<gene>
    <name evidence="2" type="ORF">CBW52_22820</name>
    <name evidence="1" type="ORF">ERS008491_00504</name>
</gene>
<dbReference type="Proteomes" id="UP000195840">
    <property type="component" value="Unassembled WGS sequence"/>
</dbReference>
<name>A0A0T9KMK7_YERKR</name>
<reference evidence="2 4" key="2">
    <citation type="submission" date="2017-05" db="EMBL/GenBank/DDBJ databases">
        <title>Whole genome sequencing of Yersinia kristensenii.</title>
        <authorList>
            <person name="Campioni F."/>
        </authorList>
    </citation>
    <scope>NUCLEOTIDE SEQUENCE [LARGE SCALE GENOMIC DNA]</scope>
    <source>
        <strain evidence="2 4">CFSAN060538</strain>
    </source>
</reference>
<proteinExistence type="predicted"/>
<dbReference type="GO" id="GO:0003677">
    <property type="term" value="F:DNA binding"/>
    <property type="evidence" value="ECO:0007669"/>
    <property type="project" value="UniProtKB-KW"/>
</dbReference>
<dbReference type="AlphaFoldDB" id="A0A0T9KMK7"/>
<organism evidence="1 3">
    <name type="scientific">Yersinia kristensenii</name>
    <dbReference type="NCBI Taxonomy" id="28152"/>
    <lineage>
        <taxon>Bacteria</taxon>
        <taxon>Pseudomonadati</taxon>
        <taxon>Pseudomonadota</taxon>
        <taxon>Gammaproteobacteria</taxon>
        <taxon>Enterobacterales</taxon>
        <taxon>Yersiniaceae</taxon>
        <taxon>Yersinia</taxon>
    </lineage>
</organism>
<protein>
    <submittedName>
        <fullName evidence="2">AbrB/MazE/SpoVT family DNA-binding domain-containing protein</fullName>
    </submittedName>
    <submittedName>
        <fullName evidence="1">Virulence-associated protein and related proteins</fullName>
    </submittedName>
</protein>
<keyword evidence="4" id="KW-1185">Reference proteome</keyword>